<dbReference type="SUPFAM" id="SSF53850">
    <property type="entry name" value="Periplasmic binding protein-like II"/>
    <property type="match status" value="1"/>
</dbReference>
<accession>A0A645D109</accession>
<dbReference type="AlphaFoldDB" id="A0A645D109"/>
<dbReference type="EMBL" id="VSSQ01031844">
    <property type="protein sequence ID" value="MPM82904.1"/>
    <property type="molecule type" value="Genomic_DNA"/>
</dbReference>
<organism evidence="1">
    <name type="scientific">bioreactor metagenome</name>
    <dbReference type="NCBI Taxonomy" id="1076179"/>
    <lineage>
        <taxon>unclassified sequences</taxon>
        <taxon>metagenomes</taxon>
        <taxon>ecological metagenomes</taxon>
    </lineage>
</organism>
<gene>
    <name evidence="1" type="ORF">SDC9_129966</name>
</gene>
<protein>
    <submittedName>
        <fullName evidence="1">Uncharacterized protein</fullName>
    </submittedName>
</protein>
<name>A0A645D109_9ZZZZ</name>
<reference evidence="1" key="1">
    <citation type="submission" date="2019-08" db="EMBL/GenBank/DDBJ databases">
        <authorList>
            <person name="Kucharzyk K."/>
            <person name="Murdoch R.W."/>
            <person name="Higgins S."/>
            <person name="Loffler F."/>
        </authorList>
    </citation>
    <scope>NUCLEOTIDE SEQUENCE</scope>
</reference>
<dbReference type="Gene3D" id="3.40.190.10">
    <property type="entry name" value="Periplasmic binding protein-like II"/>
    <property type="match status" value="1"/>
</dbReference>
<comment type="caution">
    <text evidence="1">The sequence shown here is derived from an EMBL/GenBank/DDBJ whole genome shotgun (WGS) entry which is preliminary data.</text>
</comment>
<evidence type="ECO:0000313" key="1">
    <source>
        <dbReference type="EMBL" id="MPM82904.1"/>
    </source>
</evidence>
<proteinExistence type="predicted"/>
<sequence length="150" mass="16082">MDPTFKAAKESNGLDYDYVLIPGATADNKGGVRGTEFVTISPTSKNADLAWEFVTYICDEPQLERWGKALGRFNGNDAAMAKVSDPLLSITIDAAASSLFERPPHFTTAYPGNYYQALQDNLAQITSGVFTPEAGAADLITQLNATIAAQ</sequence>